<dbReference type="EMBL" id="JBFPJR010000007">
    <property type="protein sequence ID" value="MEX0427047.1"/>
    <property type="molecule type" value="Genomic_DNA"/>
</dbReference>
<keyword evidence="1" id="KW-0812">Transmembrane</keyword>
<comment type="caution">
    <text evidence="2">The sequence shown here is derived from an EMBL/GenBank/DDBJ whole genome shotgun (WGS) entry which is preliminary data.</text>
</comment>
<keyword evidence="1" id="KW-0472">Membrane</keyword>
<dbReference type="RefSeq" id="WP_367992055.1">
    <property type="nucleotide sequence ID" value="NZ_JBFPJR010000007.1"/>
</dbReference>
<feature type="transmembrane region" description="Helical" evidence="1">
    <location>
        <begin position="41"/>
        <end position="60"/>
    </location>
</feature>
<evidence type="ECO:0000313" key="2">
    <source>
        <dbReference type="EMBL" id="MEX0427047.1"/>
    </source>
</evidence>
<evidence type="ECO:0000313" key="3">
    <source>
        <dbReference type="Proteomes" id="UP001556631"/>
    </source>
</evidence>
<proteinExistence type="predicted"/>
<keyword evidence="3" id="KW-1185">Reference proteome</keyword>
<evidence type="ECO:0008006" key="4">
    <source>
        <dbReference type="Google" id="ProtNLM"/>
    </source>
</evidence>
<accession>A0ABV3SVT3</accession>
<reference evidence="2 3" key="1">
    <citation type="submission" date="2024-07" db="EMBL/GenBank/DDBJ databases">
        <authorList>
            <person name="Lee S."/>
            <person name="Kang M."/>
        </authorList>
    </citation>
    <scope>NUCLEOTIDE SEQUENCE [LARGE SCALE GENOMIC DNA]</scope>
    <source>
        <strain evidence="2 3">DS6</strain>
    </source>
</reference>
<sequence>MTDTKAAKVVVACTLAQLVVGPITLRDLRRRDAAQVRGPKLLWRLWAGSNLFGAATYWAVGRR</sequence>
<evidence type="ECO:0000256" key="1">
    <source>
        <dbReference type="SAM" id="Phobius"/>
    </source>
</evidence>
<gene>
    <name evidence="2" type="ORF">AB3X52_05390</name>
</gene>
<dbReference type="Proteomes" id="UP001556631">
    <property type="component" value="Unassembled WGS sequence"/>
</dbReference>
<keyword evidence="1" id="KW-1133">Transmembrane helix</keyword>
<protein>
    <recommendedName>
        <fullName evidence="4">Cardiolipin synthase N-terminal domain-containing protein</fullName>
    </recommendedName>
</protein>
<organism evidence="2 3">
    <name type="scientific">Nocardioides eburneus</name>
    <dbReference type="NCBI Taxonomy" id="3231482"/>
    <lineage>
        <taxon>Bacteria</taxon>
        <taxon>Bacillati</taxon>
        <taxon>Actinomycetota</taxon>
        <taxon>Actinomycetes</taxon>
        <taxon>Propionibacteriales</taxon>
        <taxon>Nocardioidaceae</taxon>
        <taxon>Nocardioides</taxon>
    </lineage>
</organism>
<name>A0ABV3SVT3_9ACTN</name>